<gene>
    <name evidence="1" type="ORF">CGL2_11077001</name>
</gene>
<sequence length="25" mass="2757">MALSAVTGTAVALWARSIHRSEENW</sequence>
<proteinExistence type="predicted"/>
<dbReference type="EMBL" id="DS995262">
    <property type="protein sequence ID" value="EDZ38005.1"/>
    <property type="molecule type" value="Genomic_DNA"/>
</dbReference>
<accession>B6ARA9</accession>
<name>B6ARA9_9BACT</name>
<reference evidence="1" key="1">
    <citation type="journal article" date="2004" name="Nature">
        <title>Community structure and metabolism through reconstruction of microbial genomes from the environment.</title>
        <authorList>
            <person name="Tyson G.W."/>
            <person name="Chapman J."/>
            <person name="Hugenholtz P."/>
            <person name="Allen E.E."/>
            <person name="Ram R.J."/>
            <person name="Richardson P.M."/>
            <person name="Solovyev V.V."/>
            <person name="Rubin E.M."/>
            <person name="Rokhsar D.S."/>
            <person name="Banfield J.F."/>
        </authorList>
    </citation>
    <scope>NUCLEOTIDE SEQUENCE [LARGE SCALE GENOMIC DNA]</scope>
</reference>
<evidence type="ECO:0000313" key="1">
    <source>
        <dbReference type="EMBL" id="EDZ38005.1"/>
    </source>
</evidence>
<reference evidence="1" key="2">
    <citation type="journal article" date="2008" name="PLoS Biol.">
        <title>Population genomic analysis of strain variation in Leptospirillum group II bacteria involved in acid mine drainage formation.</title>
        <authorList>
            <person name="Simmons S.L."/>
            <person name="Dibartolo G."/>
            <person name="Denef V.J."/>
            <person name="Goltsman D.S."/>
            <person name="Thelen M.P."/>
            <person name="Banfield J.F."/>
        </authorList>
    </citation>
    <scope>NUCLEOTIDE SEQUENCE [LARGE SCALE GENOMIC DNA]</scope>
</reference>
<organism evidence="1">
    <name type="scientific">Leptospirillum sp. Group II '5-way CG'</name>
    <dbReference type="NCBI Taxonomy" id="419541"/>
    <lineage>
        <taxon>Bacteria</taxon>
        <taxon>Pseudomonadati</taxon>
        <taxon>Nitrospirota</taxon>
        <taxon>Nitrospiria</taxon>
        <taxon>Nitrospirales</taxon>
        <taxon>Nitrospiraceae</taxon>
        <taxon>Leptospirillum</taxon>
    </lineage>
</organism>
<protein>
    <submittedName>
        <fullName evidence="1">Uncharacterized protein</fullName>
    </submittedName>
</protein>
<dbReference type="AlphaFoldDB" id="B6ARA9"/>